<feature type="region of interest" description="Disordered" evidence="1">
    <location>
        <begin position="30"/>
        <end position="173"/>
    </location>
</feature>
<evidence type="ECO:0000256" key="1">
    <source>
        <dbReference type="SAM" id="MobiDB-lite"/>
    </source>
</evidence>
<organism evidence="3 4">
    <name type="scientific">Paenibacillus albilobatus</name>
    <dbReference type="NCBI Taxonomy" id="2716884"/>
    <lineage>
        <taxon>Bacteria</taxon>
        <taxon>Bacillati</taxon>
        <taxon>Bacillota</taxon>
        <taxon>Bacilli</taxon>
        <taxon>Bacillales</taxon>
        <taxon>Paenibacillaceae</taxon>
        <taxon>Paenibacillus</taxon>
    </lineage>
</organism>
<gene>
    <name evidence="3" type="ORF">J2TS6_18790</name>
</gene>
<reference evidence="3" key="1">
    <citation type="submission" date="2021-03" db="EMBL/GenBank/DDBJ databases">
        <title>Antimicrobial resistance genes in bacteria isolated from Japanese honey, and their potential for conferring macrolide and lincosamide resistance in the American foulbrood pathogen Paenibacillus larvae.</title>
        <authorList>
            <person name="Okamoto M."/>
            <person name="Kumagai M."/>
            <person name="Kanamori H."/>
            <person name="Takamatsu D."/>
        </authorList>
    </citation>
    <scope>NUCLEOTIDE SEQUENCE</scope>
    <source>
        <strain evidence="3">J2TS6</strain>
    </source>
</reference>
<proteinExistence type="predicted"/>
<name>A0A919XI32_9BACL</name>
<dbReference type="Proteomes" id="UP000679779">
    <property type="component" value="Unassembled WGS sequence"/>
</dbReference>
<accession>A0A919XI32</accession>
<keyword evidence="2" id="KW-0812">Transmembrane</keyword>
<comment type="caution">
    <text evidence="3">The sequence shown here is derived from an EMBL/GenBank/DDBJ whole genome shotgun (WGS) entry which is preliminary data.</text>
</comment>
<feature type="compositionally biased region" description="Polar residues" evidence="1">
    <location>
        <begin position="30"/>
        <end position="47"/>
    </location>
</feature>
<keyword evidence="4" id="KW-1185">Reference proteome</keyword>
<dbReference type="Gene3D" id="1.10.287.4300">
    <property type="entry name" value="Stage III sporulation protein AH-like"/>
    <property type="match status" value="1"/>
</dbReference>
<dbReference type="RefSeq" id="WP_160041054.1">
    <property type="nucleotide sequence ID" value="NZ_BORQ01000002.1"/>
</dbReference>
<keyword evidence="2" id="KW-1133">Transmembrane helix</keyword>
<evidence type="ECO:0000256" key="2">
    <source>
        <dbReference type="SAM" id="Phobius"/>
    </source>
</evidence>
<feature type="compositionally biased region" description="Polar residues" evidence="1">
    <location>
        <begin position="163"/>
        <end position="172"/>
    </location>
</feature>
<sequence>MNSKRQTIWLVSMLSLMVVLSAYYLFTEDSGSTKTPKTPVADSQQVNSDKTSSKDTASKTTENGVGITEVITDGKVNENAAAPKTGASGEDASKGTAKDTSKDTAKDTSKDKTDEAAAKTDGKDTAAKDTSSDKTAAAGNTGSGKNAKAGKSDDDVLKEVAAQKSSGASQIESYLMQREQKNQTKYNELMAAMNDMSKKPSETAKAYDELTALDTKESKITGIEEELEHKYSFANAFVKEENDKYQVLVLSDKPDVKQAVSIVELVMKELNVTQDKVSVQYMAP</sequence>
<dbReference type="EMBL" id="BORQ01000002">
    <property type="protein sequence ID" value="GIO30738.1"/>
    <property type="molecule type" value="Genomic_DNA"/>
</dbReference>
<protein>
    <recommendedName>
        <fullName evidence="5">SpoIIIAH-like family protein</fullName>
    </recommendedName>
</protein>
<feature type="compositionally biased region" description="Basic and acidic residues" evidence="1">
    <location>
        <begin position="91"/>
        <end position="132"/>
    </location>
</feature>
<dbReference type="Pfam" id="PF12685">
    <property type="entry name" value="SpoIIIAH"/>
    <property type="match status" value="1"/>
</dbReference>
<evidence type="ECO:0008006" key="5">
    <source>
        <dbReference type="Google" id="ProtNLM"/>
    </source>
</evidence>
<dbReference type="AlphaFoldDB" id="A0A919XI32"/>
<evidence type="ECO:0000313" key="4">
    <source>
        <dbReference type="Proteomes" id="UP000679779"/>
    </source>
</evidence>
<dbReference type="InterPro" id="IPR024232">
    <property type="entry name" value="SpoIIIAH"/>
</dbReference>
<evidence type="ECO:0000313" key="3">
    <source>
        <dbReference type="EMBL" id="GIO30738.1"/>
    </source>
</evidence>
<dbReference type="InterPro" id="IPR038503">
    <property type="entry name" value="SpoIIIAH_sf"/>
</dbReference>
<feature type="transmembrane region" description="Helical" evidence="2">
    <location>
        <begin position="7"/>
        <end position="26"/>
    </location>
</feature>
<keyword evidence="2" id="KW-0472">Membrane</keyword>